<protein>
    <submittedName>
        <fullName evidence="5">Probable serine/threonine-protein kinase drkD</fullName>
    </submittedName>
</protein>
<name>A0AA35W6G1_GEOBA</name>
<feature type="domain" description="Protein kinase" evidence="4">
    <location>
        <begin position="74"/>
        <end position="337"/>
    </location>
</feature>
<dbReference type="InterPro" id="IPR051681">
    <property type="entry name" value="Ser/Thr_Kinases-Pseudokinases"/>
</dbReference>
<evidence type="ECO:0000313" key="6">
    <source>
        <dbReference type="Proteomes" id="UP001174909"/>
    </source>
</evidence>
<dbReference type="GO" id="GO:0097527">
    <property type="term" value="P:necroptotic signaling pathway"/>
    <property type="evidence" value="ECO:0007669"/>
    <property type="project" value="TreeGrafter"/>
</dbReference>
<keyword evidence="6" id="KW-1185">Reference proteome</keyword>
<evidence type="ECO:0000256" key="1">
    <source>
        <dbReference type="ARBA" id="ARBA00022741"/>
    </source>
</evidence>
<keyword evidence="5" id="KW-0418">Kinase</keyword>
<comment type="caution">
    <text evidence="5">The sequence shown here is derived from an EMBL/GenBank/DDBJ whole genome shotgun (WGS) entry which is preliminary data.</text>
</comment>
<dbReference type="AlphaFoldDB" id="A0AA35W6G1"/>
<evidence type="ECO:0000313" key="5">
    <source>
        <dbReference type="EMBL" id="CAI8001893.1"/>
    </source>
</evidence>
<evidence type="ECO:0000256" key="2">
    <source>
        <dbReference type="ARBA" id="ARBA00022840"/>
    </source>
</evidence>
<gene>
    <name evidence="5" type="ORF">GBAR_LOCUS3277</name>
</gene>
<dbReference type="Pfam" id="PF00069">
    <property type="entry name" value="Pkinase"/>
    <property type="match status" value="1"/>
</dbReference>
<dbReference type="Proteomes" id="UP001174909">
    <property type="component" value="Unassembled WGS sequence"/>
</dbReference>
<dbReference type="Gene3D" id="3.30.200.20">
    <property type="entry name" value="Phosphorylase Kinase, domain 1"/>
    <property type="match status" value="1"/>
</dbReference>
<keyword evidence="1" id="KW-0547">Nucleotide-binding</keyword>
<dbReference type="InterPro" id="IPR011009">
    <property type="entry name" value="Kinase-like_dom_sf"/>
</dbReference>
<keyword evidence="5" id="KW-0808">Transferase</keyword>
<evidence type="ECO:0000256" key="3">
    <source>
        <dbReference type="SAM" id="MobiDB-lite"/>
    </source>
</evidence>
<dbReference type="PROSITE" id="PS50011">
    <property type="entry name" value="PROTEIN_KINASE_DOM"/>
    <property type="match status" value="1"/>
</dbReference>
<feature type="region of interest" description="Disordered" evidence="3">
    <location>
        <begin position="232"/>
        <end position="261"/>
    </location>
</feature>
<dbReference type="PANTHER" id="PTHR44329">
    <property type="entry name" value="SERINE/THREONINE-PROTEIN KINASE TNNI3K-RELATED"/>
    <property type="match status" value="1"/>
</dbReference>
<feature type="region of interest" description="Disordered" evidence="3">
    <location>
        <begin position="14"/>
        <end position="42"/>
    </location>
</feature>
<reference evidence="5" key="1">
    <citation type="submission" date="2023-03" db="EMBL/GenBank/DDBJ databases">
        <authorList>
            <person name="Steffen K."/>
            <person name="Cardenas P."/>
        </authorList>
    </citation>
    <scope>NUCLEOTIDE SEQUENCE</scope>
</reference>
<accession>A0AA35W6G1</accession>
<evidence type="ECO:0000259" key="4">
    <source>
        <dbReference type="PROSITE" id="PS50011"/>
    </source>
</evidence>
<sequence length="337" mass="37147">MIIMAWRKHANGFSRPQAGAEDESPDETSYLRADNNGHSRDADECVSASPMLHHHPAPLLAQEWLIQRHELVFSESDILLGYGGCACIVRGTYRRSQPVAVKLLPPDMLTDTAAKLLQREAYILSLVSRPRHPNIVGFVGTWSGPHGVAGSPLLVTELLDMDLRELCTRSHLTKCAMLGIFLDVSYGLCYLHEQMQPIIHRDINPSNLLVKRLGSSQWRAKIGDFGSANHTSQGSVGSLGGGTELYSAPETLPSTQSEPPAEGITVKADIYSYGVTVLEVVTGTLPEIDSYERCVKRLRSEWPDIHTLVEQCTQARPRNRPTASQVVDLLEQTSTKD</sequence>
<organism evidence="5 6">
    <name type="scientific">Geodia barretti</name>
    <name type="common">Barrett's horny sponge</name>
    <dbReference type="NCBI Taxonomy" id="519541"/>
    <lineage>
        <taxon>Eukaryota</taxon>
        <taxon>Metazoa</taxon>
        <taxon>Porifera</taxon>
        <taxon>Demospongiae</taxon>
        <taxon>Heteroscleromorpha</taxon>
        <taxon>Tetractinellida</taxon>
        <taxon>Astrophorina</taxon>
        <taxon>Geodiidae</taxon>
        <taxon>Geodia</taxon>
    </lineage>
</organism>
<dbReference type="GO" id="GO:0004672">
    <property type="term" value="F:protein kinase activity"/>
    <property type="evidence" value="ECO:0007669"/>
    <property type="project" value="InterPro"/>
</dbReference>
<dbReference type="EMBL" id="CASHTH010000454">
    <property type="protein sequence ID" value="CAI8001893.1"/>
    <property type="molecule type" value="Genomic_DNA"/>
</dbReference>
<dbReference type="SUPFAM" id="SSF56112">
    <property type="entry name" value="Protein kinase-like (PK-like)"/>
    <property type="match status" value="1"/>
</dbReference>
<keyword evidence="2" id="KW-0067">ATP-binding</keyword>
<dbReference type="InterPro" id="IPR000719">
    <property type="entry name" value="Prot_kinase_dom"/>
</dbReference>
<dbReference type="PANTHER" id="PTHR44329:SF298">
    <property type="entry name" value="MIXED LINEAGE KINASE DOMAIN-LIKE PROTEIN"/>
    <property type="match status" value="1"/>
</dbReference>
<dbReference type="GO" id="GO:0005524">
    <property type="term" value="F:ATP binding"/>
    <property type="evidence" value="ECO:0007669"/>
    <property type="project" value="UniProtKB-KW"/>
</dbReference>
<dbReference type="Gene3D" id="1.10.510.10">
    <property type="entry name" value="Transferase(Phosphotransferase) domain 1"/>
    <property type="match status" value="1"/>
</dbReference>
<proteinExistence type="predicted"/>